<dbReference type="CDD" id="cd00118">
    <property type="entry name" value="LysM"/>
    <property type="match status" value="2"/>
</dbReference>
<gene>
    <name evidence="5" type="ORF">ALT_9068</name>
</gene>
<dbReference type="EMBL" id="BCLY01000017">
    <property type="protein sequence ID" value="GAQ11747.1"/>
    <property type="molecule type" value="Genomic_DNA"/>
</dbReference>
<reference evidence="5 6" key="1">
    <citation type="submission" date="2015-11" db="EMBL/GenBank/DDBJ databases">
        <title>Aspergillus lentulus strain IFM 54703T.</title>
        <authorList>
            <person name="Kusuya Y."/>
            <person name="Sakai K."/>
            <person name="Kamei K."/>
            <person name="Takahashi H."/>
            <person name="Yaguchi T."/>
        </authorList>
    </citation>
    <scope>NUCLEOTIDE SEQUENCE [LARGE SCALE GENOMIC DNA]</scope>
    <source>
        <strain evidence="5 6">IFM 54703</strain>
    </source>
</reference>
<keyword evidence="1" id="KW-0147">Chitin-binding</keyword>
<dbReference type="InterPro" id="IPR052210">
    <property type="entry name" value="LysM1-like"/>
</dbReference>
<dbReference type="Proteomes" id="UP000051487">
    <property type="component" value="Unassembled WGS sequence"/>
</dbReference>
<evidence type="ECO:0000259" key="4">
    <source>
        <dbReference type="PROSITE" id="PS51782"/>
    </source>
</evidence>
<sequence length="396" mass="44545">MRGPDILSASILLCGATAVQIARQPELTVHYPYQHQHTLGTSNENDTNSAPDFPGFQLWSETDKLDAKTLSKLSPACRASMTQRIYCHKKTRSLQRLGRRRWGLGLGSDALSDLVCASGCGESIAAWFKGVERDCATLEERILFPAQRGGQLWAAWNETCLKDEETERYCGGKFFFSPSVANGVGMVLTYIIWADVMDDFTTSFIFMNQMPVEELCSFCNVQWHQMMQTSPYSLYDRNYKSNLERINSACNLTLPTAIPNLMLFENPYIKWDRYCPGTHLSYTTSAGDTCNSIAAQFNVSSAAVRSVNWPPIDCFAIPEGTRLCIPFGCKTYTLKDGDTCESIERQLDLKPWWRLSAIREYNRWVNEDCSNLHEVSDTLYGHVICVGPTGKSILDA</sequence>
<dbReference type="Pfam" id="PF01476">
    <property type="entry name" value="LysM"/>
    <property type="match status" value="1"/>
</dbReference>
<evidence type="ECO:0000313" key="5">
    <source>
        <dbReference type="EMBL" id="GAQ11747.1"/>
    </source>
</evidence>
<dbReference type="InterPro" id="IPR018392">
    <property type="entry name" value="LysM"/>
</dbReference>
<evidence type="ECO:0000256" key="3">
    <source>
        <dbReference type="SAM" id="SignalP"/>
    </source>
</evidence>
<name>A0AAN4TEW6_ASPLE</name>
<dbReference type="PROSITE" id="PS51782">
    <property type="entry name" value="LYSM"/>
    <property type="match status" value="1"/>
</dbReference>
<proteinExistence type="predicted"/>
<dbReference type="PANTHER" id="PTHR34997:SF16">
    <property type="entry name" value="LYSM DOMAIN-CONTAINING PROTEIN"/>
    <property type="match status" value="1"/>
</dbReference>
<keyword evidence="3" id="KW-0732">Signal</keyword>
<comment type="caution">
    <text evidence="5">The sequence shown here is derived from an EMBL/GenBank/DDBJ whole genome shotgun (WGS) entry which is preliminary data.</text>
</comment>
<feature type="signal peptide" evidence="3">
    <location>
        <begin position="1"/>
        <end position="18"/>
    </location>
</feature>
<feature type="domain" description="LysM" evidence="4">
    <location>
        <begin position="280"/>
        <end position="325"/>
    </location>
</feature>
<dbReference type="SMART" id="SM00257">
    <property type="entry name" value="LysM"/>
    <property type="match status" value="2"/>
</dbReference>
<evidence type="ECO:0000313" key="6">
    <source>
        <dbReference type="Proteomes" id="UP000051487"/>
    </source>
</evidence>
<keyword evidence="2" id="KW-0843">Virulence</keyword>
<dbReference type="PANTHER" id="PTHR34997">
    <property type="entry name" value="AM15"/>
    <property type="match status" value="1"/>
</dbReference>
<protein>
    <recommendedName>
        <fullName evidence="4">LysM domain-containing protein</fullName>
    </recommendedName>
</protein>
<dbReference type="AlphaFoldDB" id="A0AAN4TEW6"/>
<accession>A0AAN4TEW6</accession>
<evidence type="ECO:0000256" key="2">
    <source>
        <dbReference type="ARBA" id="ARBA00023026"/>
    </source>
</evidence>
<dbReference type="GO" id="GO:0008061">
    <property type="term" value="F:chitin binding"/>
    <property type="evidence" value="ECO:0007669"/>
    <property type="project" value="UniProtKB-KW"/>
</dbReference>
<feature type="chain" id="PRO_5042844572" description="LysM domain-containing protein" evidence="3">
    <location>
        <begin position="19"/>
        <end position="396"/>
    </location>
</feature>
<dbReference type="SUPFAM" id="SSF54106">
    <property type="entry name" value="LysM domain"/>
    <property type="match status" value="1"/>
</dbReference>
<dbReference type="Gene3D" id="3.10.350.10">
    <property type="entry name" value="LysM domain"/>
    <property type="match status" value="2"/>
</dbReference>
<organism evidence="5 6">
    <name type="scientific">Aspergillus lentulus</name>
    <dbReference type="NCBI Taxonomy" id="293939"/>
    <lineage>
        <taxon>Eukaryota</taxon>
        <taxon>Fungi</taxon>
        <taxon>Dikarya</taxon>
        <taxon>Ascomycota</taxon>
        <taxon>Pezizomycotina</taxon>
        <taxon>Eurotiomycetes</taxon>
        <taxon>Eurotiomycetidae</taxon>
        <taxon>Eurotiales</taxon>
        <taxon>Aspergillaceae</taxon>
        <taxon>Aspergillus</taxon>
        <taxon>Aspergillus subgen. Fumigati</taxon>
    </lineage>
</organism>
<dbReference type="InterPro" id="IPR036779">
    <property type="entry name" value="LysM_dom_sf"/>
</dbReference>
<evidence type="ECO:0000256" key="1">
    <source>
        <dbReference type="ARBA" id="ARBA00022669"/>
    </source>
</evidence>